<feature type="region of interest" description="Disordered" evidence="1">
    <location>
        <begin position="1"/>
        <end position="94"/>
    </location>
</feature>
<name>A0AAV3Y860_9GAST</name>
<keyword evidence="2" id="KW-0812">Transmembrane</keyword>
<organism evidence="3 4">
    <name type="scientific">Plakobranchus ocellatus</name>
    <dbReference type="NCBI Taxonomy" id="259542"/>
    <lineage>
        <taxon>Eukaryota</taxon>
        <taxon>Metazoa</taxon>
        <taxon>Spiralia</taxon>
        <taxon>Lophotrochozoa</taxon>
        <taxon>Mollusca</taxon>
        <taxon>Gastropoda</taxon>
        <taxon>Heterobranchia</taxon>
        <taxon>Euthyneura</taxon>
        <taxon>Panpulmonata</taxon>
        <taxon>Sacoglossa</taxon>
        <taxon>Placobranchoidea</taxon>
        <taxon>Plakobranchidae</taxon>
        <taxon>Plakobranchus</taxon>
    </lineage>
</organism>
<feature type="transmembrane region" description="Helical" evidence="2">
    <location>
        <begin position="106"/>
        <end position="131"/>
    </location>
</feature>
<evidence type="ECO:0000256" key="1">
    <source>
        <dbReference type="SAM" id="MobiDB-lite"/>
    </source>
</evidence>
<gene>
    <name evidence="3" type="ORF">PoB_000494400</name>
</gene>
<evidence type="ECO:0000256" key="2">
    <source>
        <dbReference type="SAM" id="Phobius"/>
    </source>
</evidence>
<protein>
    <submittedName>
        <fullName evidence="3">Uncharacterized protein</fullName>
    </submittedName>
</protein>
<sequence>MEDQQKILPKCERMEYAQKGCRPISPDDTSFQNGAHEDNGSHSLQKGKASSKFLHSRGESNHRTISEDSESSNNDSSDNVNSHPPTHAEFKSSVSSWHPTRSKSAILPWLFACFAISVLSLLAVSLVWTVVSYRGTLYSLEDRLQRLELAHLDYSNRIDELVAKKVDARVKQILAQQYHEFRSINKRQAECQCVPGK</sequence>
<proteinExistence type="predicted"/>
<keyword evidence="2" id="KW-1133">Transmembrane helix</keyword>
<comment type="caution">
    <text evidence="3">The sequence shown here is derived from an EMBL/GenBank/DDBJ whole genome shotgun (WGS) entry which is preliminary data.</text>
</comment>
<dbReference type="AlphaFoldDB" id="A0AAV3Y860"/>
<feature type="compositionally biased region" description="Low complexity" evidence="1">
    <location>
        <begin position="71"/>
        <end position="82"/>
    </location>
</feature>
<keyword evidence="4" id="KW-1185">Reference proteome</keyword>
<reference evidence="3 4" key="1">
    <citation type="journal article" date="2021" name="Elife">
        <title>Chloroplast acquisition without the gene transfer in kleptoplastic sea slugs, Plakobranchus ocellatus.</title>
        <authorList>
            <person name="Maeda T."/>
            <person name="Takahashi S."/>
            <person name="Yoshida T."/>
            <person name="Shimamura S."/>
            <person name="Takaki Y."/>
            <person name="Nagai Y."/>
            <person name="Toyoda A."/>
            <person name="Suzuki Y."/>
            <person name="Arimoto A."/>
            <person name="Ishii H."/>
            <person name="Satoh N."/>
            <person name="Nishiyama T."/>
            <person name="Hasebe M."/>
            <person name="Maruyama T."/>
            <person name="Minagawa J."/>
            <person name="Obokata J."/>
            <person name="Shigenobu S."/>
        </authorList>
    </citation>
    <scope>NUCLEOTIDE SEQUENCE [LARGE SCALE GENOMIC DNA]</scope>
</reference>
<evidence type="ECO:0000313" key="3">
    <source>
        <dbReference type="EMBL" id="GFN78438.1"/>
    </source>
</evidence>
<dbReference type="EMBL" id="BLXT01000588">
    <property type="protein sequence ID" value="GFN78438.1"/>
    <property type="molecule type" value="Genomic_DNA"/>
</dbReference>
<keyword evidence="2" id="KW-0472">Membrane</keyword>
<accession>A0AAV3Y860</accession>
<feature type="compositionally biased region" description="Basic and acidic residues" evidence="1">
    <location>
        <begin position="56"/>
        <end position="66"/>
    </location>
</feature>
<evidence type="ECO:0000313" key="4">
    <source>
        <dbReference type="Proteomes" id="UP000735302"/>
    </source>
</evidence>
<dbReference type="Proteomes" id="UP000735302">
    <property type="component" value="Unassembled WGS sequence"/>
</dbReference>